<dbReference type="KEGG" id="lrs:PX52LOC_02586"/>
<reference evidence="2" key="1">
    <citation type="submission" date="2019-08" db="EMBL/GenBank/DDBJ databases">
        <title>Limnoglobus roseus gen. nov., sp. nov., a novel freshwater planctomycete with a giant genome from the family Gemmataceae.</title>
        <authorList>
            <person name="Kulichevskaya I.S."/>
            <person name="Naumoff D.G."/>
            <person name="Miroshnikov K."/>
            <person name="Ivanova A."/>
            <person name="Philippov D.A."/>
            <person name="Hakobyan A."/>
            <person name="Rijpstra I.C."/>
            <person name="Sinninghe Damste J.S."/>
            <person name="Liesack W."/>
            <person name="Dedysh S.N."/>
        </authorList>
    </citation>
    <scope>NUCLEOTIDE SEQUENCE [LARGE SCALE GENOMIC DNA]</scope>
    <source>
        <strain evidence="2">PX52</strain>
    </source>
</reference>
<protein>
    <submittedName>
        <fullName evidence="1">Uncharacterized protein</fullName>
    </submittedName>
</protein>
<organism evidence="1 2">
    <name type="scientific">Limnoglobus roseus</name>
    <dbReference type="NCBI Taxonomy" id="2598579"/>
    <lineage>
        <taxon>Bacteria</taxon>
        <taxon>Pseudomonadati</taxon>
        <taxon>Planctomycetota</taxon>
        <taxon>Planctomycetia</taxon>
        <taxon>Gemmatales</taxon>
        <taxon>Gemmataceae</taxon>
        <taxon>Limnoglobus</taxon>
    </lineage>
</organism>
<gene>
    <name evidence="1" type="ORF">PX52LOC_02586</name>
</gene>
<dbReference type="Proteomes" id="UP000324974">
    <property type="component" value="Chromosome"/>
</dbReference>
<dbReference type="AlphaFoldDB" id="A0A5C1A8Y5"/>
<dbReference type="RefSeq" id="WP_149110446.1">
    <property type="nucleotide sequence ID" value="NZ_CP042425.1"/>
</dbReference>
<proteinExistence type="predicted"/>
<evidence type="ECO:0000313" key="1">
    <source>
        <dbReference type="EMBL" id="QEL15651.1"/>
    </source>
</evidence>
<sequence>MALATRETVSDRATPLDVLHDMVGKFRQAVEGLVFTNSPSSLSSVTQLLSIVPLDVCEKLCAAAAVVSPGEIRRSFPNEDRLLIDMVLAMYDNLRVDAGPRTPTNHLAESARVG</sequence>
<evidence type="ECO:0000313" key="2">
    <source>
        <dbReference type="Proteomes" id="UP000324974"/>
    </source>
</evidence>
<name>A0A5C1A8Y5_9BACT</name>
<accession>A0A5C1A8Y5</accession>
<dbReference type="EMBL" id="CP042425">
    <property type="protein sequence ID" value="QEL15651.1"/>
    <property type="molecule type" value="Genomic_DNA"/>
</dbReference>
<keyword evidence="2" id="KW-1185">Reference proteome</keyword>